<dbReference type="PANTHER" id="PTHR47473:SF1">
    <property type="entry name" value="METHYLTRANSFERASE DOMAIN-CONTAINING PROTEIN"/>
    <property type="match status" value="1"/>
</dbReference>
<organism evidence="1 2">
    <name type="scientific">Roseibium polysiphoniae</name>
    <dbReference type="NCBI Taxonomy" id="2571221"/>
    <lineage>
        <taxon>Bacteria</taxon>
        <taxon>Pseudomonadati</taxon>
        <taxon>Pseudomonadota</taxon>
        <taxon>Alphaproteobacteria</taxon>
        <taxon>Hyphomicrobiales</taxon>
        <taxon>Stappiaceae</taxon>
        <taxon>Roseibium</taxon>
    </lineage>
</organism>
<proteinExistence type="predicted"/>
<gene>
    <name evidence="1" type="ORF">DYI23_13670</name>
</gene>
<protein>
    <submittedName>
        <fullName evidence="1">DUF3419 family protein</fullName>
    </submittedName>
</protein>
<comment type="caution">
    <text evidence="1">The sequence shown here is derived from an EMBL/GenBank/DDBJ whole genome shotgun (WGS) entry which is preliminary data.</text>
</comment>
<dbReference type="Pfam" id="PF11899">
    <property type="entry name" value="DUF3419"/>
    <property type="match status" value="1"/>
</dbReference>
<dbReference type="PANTHER" id="PTHR47473">
    <property type="entry name" value="BTA1P"/>
    <property type="match status" value="1"/>
</dbReference>
<evidence type="ECO:0000313" key="2">
    <source>
        <dbReference type="Proteomes" id="UP000705379"/>
    </source>
</evidence>
<name>A0A944CES2_9HYPH</name>
<dbReference type="EMBL" id="QTKU01000003">
    <property type="protein sequence ID" value="MBS8261267.1"/>
    <property type="molecule type" value="Genomic_DNA"/>
</dbReference>
<accession>A0A944CES2</accession>
<dbReference type="RefSeq" id="WP_213216687.1">
    <property type="nucleotide sequence ID" value="NZ_QTKU01000003.1"/>
</dbReference>
<evidence type="ECO:0000313" key="1">
    <source>
        <dbReference type="EMBL" id="MBS8261267.1"/>
    </source>
</evidence>
<dbReference type="InterPro" id="IPR021829">
    <property type="entry name" value="DUF3419"/>
</dbReference>
<reference evidence="1" key="1">
    <citation type="submission" date="2018-08" db="EMBL/GenBank/DDBJ databases">
        <authorList>
            <person name="Jin W."/>
            <person name="Wang H."/>
            <person name="Yang Y."/>
            <person name="Li M."/>
            <person name="Liu J."/>
        </authorList>
    </citation>
    <scope>NUCLEOTIDE SEQUENCE</scope>
    <source>
        <strain evidence="1">AESS21</strain>
    </source>
</reference>
<dbReference type="Proteomes" id="UP000705379">
    <property type="component" value="Unassembled WGS sequence"/>
</dbReference>
<sequence length="420" mass="47685">MSSSTLNASKARLKNAVHRSSATSKEGFLERLFTFAFKGLVYPQIWEDPDVDMQALKLTRESRMVAIASGGCNVMSYLTANPAEITAVDLNRAHVALGRLKLLAAKRLPNYDTFYRFFGEADEKANIATYERFLREELDAESRSYWEGRDIAGWGRKRISLFSRDLYHHGLLGYCIGVGHFVAKLYGIDPKHMVRARSMDEQRSFFDTALAPLFDKRLVRWATSKKMSLYGLGIPPAQYEGLVSASAEGDMSSVLRQRLEKLACDFSINDNYFAWQAFSRGYAPQEGESTGDAGPLPPYLKREHFEAIKTRSNRVRVLNRNFTEHLQGEAEDSLDAYVLLDAQDWMTDAQLNALWSEITRTARAGARVIFRTAAEPTLLPGRVEDETLDRWSYREEESLRLGQQDRSSIYGGFHLYVYNG</sequence>
<dbReference type="AlphaFoldDB" id="A0A944CES2"/>
<reference evidence="1" key="2">
    <citation type="journal article" date="2021" name="Microorganisms">
        <title>Bacterial Dimethylsulfoniopropionate Biosynthesis in the East China Sea.</title>
        <authorList>
            <person name="Liu J."/>
            <person name="Zhang Y."/>
            <person name="Liu J."/>
            <person name="Zhong H."/>
            <person name="Williams B.T."/>
            <person name="Zheng Y."/>
            <person name="Curson A.R.J."/>
            <person name="Sun C."/>
            <person name="Sun H."/>
            <person name="Song D."/>
            <person name="Wagner Mackenzie B."/>
            <person name="Bermejo Martinez A."/>
            <person name="Todd J.D."/>
            <person name="Zhang X.H."/>
        </authorList>
    </citation>
    <scope>NUCLEOTIDE SEQUENCE</scope>
    <source>
        <strain evidence="1">AESS21</strain>
    </source>
</reference>